<feature type="region of interest" description="Disordered" evidence="1">
    <location>
        <begin position="134"/>
        <end position="168"/>
    </location>
</feature>
<dbReference type="PANTHER" id="PTHR28532:SF1">
    <property type="entry name" value="ORAL CANCER OVEREXPRESSED 1"/>
    <property type="match status" value="1"/>
</dbReference>
<name>A0A0M0LPB2_9EUKA</name>
<keyword evidence="3" id="KW-1185">Reference proteome</keyword>
<dbReference type="OrthoDB" id="48036at2759"/>
<reference evidence="3" key="1">
    <citation type="journal article" date="2015" name="PLoS Genet.">
        <title>Genome Sequence and Transcriptome Analyses of Chrysochromulina tobin: Metabolic Tools for Enhanced Algal Fitness in the Prominent Order Prymnesiales (Haptophyceae).</title>
        <authorList>
            <person name="Hovde B.T."/>
            <person name="Deodato C.R."/>
            <person name="Hunsperger H.M."/>
            <person name="Ryken S.A."/>
            <person name="Yost W."/>
            <person name="Jha R.K."/>
            <person name="Patterson J."/>
            <person name="Monnat R.J. Jr."/>
            <person name="Barlow S.B."/>
            <person name="Starkenburg S.R."/>
            <person name="Cattolico R.A."/>
        </authorList>
    </citation>
    <scope>NUCLEOTIDE SEQUENCE</scope>
    <source>
        <strain evidence="3">CCMP291</strain>
    </source>
</reference>
<feature type="compositionally biased region" description="Low complexity" evidence="1">
    <location>
        <begin position="134"/>
        <end position="150"/>
    </location>
</feature>
<protein>
    <submittedName>
        <fullName evidence="2">Oral cancer-overexpressed protein 1-like protein</fullName>
    </submittedName>
</protein>
<dbReference type="Proteomes" id="UP000037460">
    <property type="component" value="Unassembled WGS sequence"/>
</dbReference>
<organism evidence="2 3">
    <name type="scientific">Chrysochromulina tobinii</name>
    <dbReference type="NCBI Taxonomy" id="1460289"/>
    <lineage>
        <taxon>Eukaryota</taxon>
        <taxon>Haptista</taxon>
        <taxon>Haptophyta</taxon>
        <taxon>Prymnesiophyceae</taxon>
        <taxon>Prymnesiales</taxon>
        <taxon>Chrysochromulinaceae</taxon>
        <taxon>Chrysochromulina</taxon>
    </lineage>
</organism>
<dbReference type="InterPro" id="IPR052436">
    <property type="entry name" value="LTO1_adapter"/>
</dbReference>
<evidence type="ECO:0000313" key="3">
    <source>
        <dbReference type="Proteomes" id="UP000037460"/>
    </source>
</evidence>
<accession>A0A0M0LPB2</accession>
<dbReference type="PANTHER" id="PTHR28532">
    <property type="entry name" value="GEO13458P1"/>
    <property type="match status" value="1"/>
</dbReference>
<comment type="caution">
    <text evidence="2">The sequence shown here is derived from an EMBL/GenBank/DDBJ whole genome shotgun (WGS) entry which is preliminary data.</text>
</comment>
<sequence length="178" mass="18478">MQQASVAELEASGADPFDALLKLEDHFLASGFAAGQLHGREKGQEAGWELGYQKGHELGLELGQYRGRVDTLLAISAAHTGFASARILATLTRLHTLLATIKLDDPLDQRCFDALDDVRARMRMVDVWLKGRSKAGSDADADGGAASAGAAVGGGGGGSGDLTAGPSTPLELTVDLSF</sequence>
<dbReference type="AlphaFoldDB" id="A0A0M0LPB2"/>
<proteinExistence type="predicted"/>
<feature type="compositionally biased region" description="Gly residues" evidence="1">
    <location>
        <begin position="151"/>
        <end position="160"/>
    </location>
</feature>
<dbReference type="EMBL" id="JWZX01000468">
    <property type="protein sequence ID" value="KOO52879.1"/>
    <property type="molecule type" value="Genomic_DNA"/>
</dbReference>
<gene>
    <name evidence="2" type="ORF">Ctob_007719</name>
</gene>
<evidence type="ECO:0000313" key="2">
    <source>
        <dbReference type="EMBL" id="KOO52879.1"/>
    </source>
</evidence>
<evidence type="ECO:0000256" key="1">
    <source>
        <dbReference type="SAM" id="MobiDB-lite"/>
    </source>
</evidence>